<comment type="caution">
    <text evidence="15">The sequence shown here is derived from an EMBL/GenBank/DDBJ whole genome shotgun (WGS) entry which is preliminary data.</text>
</comment>
<dbReference type="OrthoDB" id="110231at2"/>
<dbReference type="PROSITE" id="PS51371">
    <property type="entry name" value="CBS"/>
    <property type="match status" value="2"/>
</dbReference>
<evidence type="ECO:0000256" key="7">
    <source>
        <dbReference type="ARBA" id="ARBA00023122"/>
    </source>
</evidence>
<evidence type="ECO:0000313" key="16">
    <source>
        <dbReference type="Proteomes" id="UP000319516"/>
    </source>
</evidence>
<evidence type="ECO:0000256" key="1">
    <source>
        <dbReference type="ARBA" id="ARBA00004651"/>
    </source>
</evidence>
<dbReference type="Gene3D" id="3.30.465.10">
    <property type="match status" value="1"/>
</dbReference>
<reference evidence="15 16" key="1">
    <citation type="submission" date="2019-06" db="EMBL/GenBank/DDBJ databases">
        <title>Sequencing the genomes of 1000 actinobacteria strains.</title>
        <authorList>
            <person name="Klenk H.-P."/>
        </authorList>
    </citation>
    <scope>NUCLEOTIDE SEQUENCE [LARGE SCALE GENOMIC DNA]</scope>
    <source>
        <strain evidence="15 16">DSM 12335</strain>
    </source>
</reference>
<evidence type="ECO:0000256" key="10">
    <source>
        <dbReference type="PROSITE-ProRule" id="PRU01193"/>
    </source>
</evidence>
<dbReference type="CDD" id="cd04590">
    <property type="entry name" value="CBS_pair_CorC_HlyC_assoc"/>
    <property type="match status" value="1"/>
</dbReference>
<dbReference type="InterPro" id="IPR046342">
    <property type="entry name" value="CBS_dom_sf"/>
</dbReference>
<evidence type="ECO:0000256" key="6">
    <source>
        <dbReference type="ARBA" id="ARBA00022989"/>
    </source>
</evidence>
<dbReference type="Pfam" id="PF01595">
    <property type="entry name" value="CNNM"/>
    <property type="match status" value="1"/>
</dbReference>
<feature type="domain" description="CBS" evidence="13">
    <location>
        <begin position="285"/>
        <end position="342"/>
    </location>
</feature>
<dbReference type="SMART" id="SM01091">
    <property type="entry name" value="CorC_HlyC"/>
    <property type="match status" value="1"/>
</dbReference>
<dbReference type="AlphaFoldDB" id="A0A542YVP6"/>
<keyword evidence="8 10" id="KW-0472">Membrane</keyword>
<keyword evidence="5" id="KW-0677">Repeat</keyword>
<name>A0A542YVP6_9MICO</name>
<keyword evidence="4 10" id="KW-0812">Transmembrane</keyword>
<protein>
    <submittedName>
        <fullName evidence="15">CBS domain containing-hemolysin-like protein</fullName>
    </submittedName>
</protein>
<dbReference type="SUPFAM" id="SSF54631">
    <property type="entry name" value="CBS-domain pair"/>
    <property type="match status" value="1"/>
</dbReference>
<feature type="domain" description="CBS" evidence="13">
    <location>
        <begin position="221"/>
        <end position="279"/>
    </location>
</feature>
<evidence type="ECO:0000313" key="15">
    <source>
        <dbReference type="EMBL" id="TQL52159.1"/>
    </source>
</evidence>
<feature type="domain" description="CNNM transmembrane" evidence="14">
    <location>
        <begin position="1"/>
        <end position="202"/>
    </location>
</feature>
<dbReference type="Gene3D" id="3.10.580.10">
    <property type="entry name" value="CBS-domain"/>
    <property type="match status" value="1"/>
</dbReference>
<keyword evidence="16" id="KW-1185">Reference proteome</keyword>
<evidence type="ECO:0000256" key="8">
    <source>
        <dbReference type="ARBA" id="ARBA00023136"/>
    </source>
</evidence>
<dbReference type="EMBL" id="VFOP01000001">
    <property type="protein sequence ID" value="TQL52159.1"/>
    <property type="molecule type" value="Genomic_DNA"/>
</dbReference>
<gene>
    <name evidence="15" type="ORF">FB467_3337</name>
</gene>
<keyword evidence="7 9" id="KW-0129">CBS domain</keyword>
<dbReference type="InterPro" id="IPR036318">
    <property type="entry name" value="FAD-bd_PCMH-like_sf"/>
</dbReference>
<evidence type="ECO:0000259" key="13">
    <source>
        <dbReference type="PROSITE" id="PS51371"/>
    </source>
</evidence>
<evidence type="ECO:0000256" key="9">
    <source>
        <dbReference type="PROSITE-ProRule" id="PRU00703"/>
    </source>
</evidence>
<dbReference type="PROSITE" id="PS51846">
    <property type="entry name" value="CNNM"/>
    <property type="match status" value="1"/>
</dbReference>
<dbReference type="InterPro" id="IPR051676">
    <property type="entry name" value="UPF0053_domain"/>
</dbReference>
<dbReference type="RefSeq" id="WP_141786069.1">
    <property type="nucleotide sequence ID" value="NZ_BAAAIK010000001.1"/>
</dbReference>
<dbReference type="InterPro" id="IPR000644">
    <property type="entry name" value="CBS_dom"/>
</dbReference>
<evidence type="ECO:0000256" key="2">
    <source>
        <dbReference type="ARBA" id="ARBA00006337"/>
    </source>
</evidence>
<dbReference type="GO" id="GO:0005886">
    <property type="term" value="C:plasma membrane"/>
    <property type="evidence" value="ECO:0007669"/>
    <property type="project" value="UniProtKB-SubCell"/>
</dbReference>
<keyword evidence="6 10" id="KW-1133">Transmembrane helix</keyword>
<comment type="similarity">
    <text evidence="2">Belongs to the UPF0053 family.</text>
</comment>
<evidence type="ECO:0000256" key="4">
    <source>
        <dbReference type="ARBA" id="ARBA00022692"/>
    </source>
</evidence>
<dbReference type="Pfam" id="PF03471">
    <property type="entry name" value="CorC_HlyC"/>
    <property type="match status" value="1"/>
</dbReference>
<dbReference type="InterPro" id="IPR044751">
    <property type="entry name" value="Ion_transp-like_CBS"/>
</dbReference>
<evidence type="ECO:0000256" key="12">
    <source>
        <dbReference type="SAM" id="Phobius"/>
    </source>
</evidence>
<dbReference type="Pfam" id="PF00571">
    <property type="entry name" value="CBS"/>
    <property type="match status" value="2"/>
</dbReference>
<evidence type="ECO:0000259" key="14">
    <source>
        <dbReference type="PROSITE" id="PS51846"/>
    </source>
</evidence>
<accession>A0A542YVP6</accession>
<keyword evidence="3" id="KW-1003">Cell membrane</keyword>
<evidence type="ECO:0000256" key="3">
    <source>
        <dbReference type="ARBA" id="ARBA00022475"/>
    </source>
</evidence>
<dbReference type="PANTHER" id="PTHR43099:SF6">
    <property type="entry name" value="UPF0053 PROTEIN RV1842C"/>
    <property type="match status" value="1"/>
</dbReference>
<dbReference type="SUPFAM" id="SSF56176">
    <property type="entry name" value="FAD-binding/transporter-associated domain-like"/>
    <property type="match status" value="1"/>
</dbReference>
<proteinExistence type="inferred from homology"/>
<organism evidence="15 16">
    <name type="scientific">Ornithinicoccus hortensis</name>
    <dbReference type="NCBI Taxonomy" id="82346"/>
    <lineage>
        <taxon>Bacteria</taxon>
        <taxon>Bacillati</taxon>
        <taxon>Actinomycetota</taxon>
        <taxon>Actinomycetes</taxon>
        <taxon>Micrococcales</taxon>
        <taxon>Intrasporangiaceae</taxon>
        <taxon>Ornithinicoccus</taxon>
    </lineage>
</organism>
<comment type="subcellular location">
    <subcellularLocation>
        <location evidence="1">Cell membrane</location>
        <topology evidence="1">Multi-pass membrane protein</topology>
    </subcellularLocation>
</comment>
<dbReference type="PANTHER" id="PTHR43099">
    <property type="entry name" value="UPF0053 PROTEIN YRKA"/>
    <property type="match status" value="1"/>
</dbReference>
<dbReference type="GO" id="GO:0050660">
    <property type="term" value="F:flavin adenine dinucleotide binding"/>
    <property type="evidence" value="ECO:0007669"/>
    <property type="project" value="InterPro"/>
</dbReference>
<feature type="region of interest" description="Disordered" evidence="11">
    <location>
        <begin position="460"/>
        <end position="497"/>
    </location>
</feature>
<evidence type="ECO:0000256" key="11">
    <source>
        <dbReference type="SAM" id="MobiDB-lite"/>
    </source>
</evidence>
<dbReference type="Proteomes" id="UP000319516">
    <property type="component" value="Unassembled WGS sequence"/>
</dbReference>
<feature type="transmembrane region" description="Helical" evidence="12">
    <location>
        <begin position="65"/>
        <end position="89"/>
    </location>
</feature>
<dbReference type="InterPro" id="IPR002550">
    <property type="entry name" value="CNNM"/>
</dbReference>
<dbReference type="InterPro" id="IPR016169">
    <property type="entry name" value="FAD-bd_PCMH_sub2"/>
</dbReference>
<dbReference type="InterPro" id="IPR005170">
    <property type="entry name" value="Transptr-assoc_dom"/>
</dbReference>
<sequence length="497" mass="53499">MLIVGGLAVILLLTLLTGYFVAQEFAYVAVDRGKLRHLADQGDKAAARALDITSRLSFSLSGAQFGITVTVLLVGFVGEPLLGTGLAELLGFTGLSEAGRLSLSVTVTLLFSTFLQMVLGELGPKNWAIAEPVKLARALSRPTAIYLAVAGPVIALFDAASNKLLRSVGIEPVEELPQGATPEDLTRIIAESHTGGQIDADLSRILERGLAFRGHVAEEVMTPRIDVDTVQADEPASRVIELLGDGHSRFPVIGRDIDDIVGVVGLHELLEVPPAERSTVLVRELASDALIIPESLPLPRVLEELREQHRQLSIVVDEHGGFAGVITFEDVAEEVVGEIWDEGDEAEDPSVPHQDGSWQVPARLRLDEATEVTGVDLPEDEDYDTVSGLVMDRLGRTAEEGDTVEVVWQARDDHGDPEVHRVRIDVLTAARHVPETVAIHPAQITEGLLDDADEADDAELVAQAPDPEPQPEPVVRGSREPAPARQEHHVIGGMPWA</sequence>
<evidence type="ECO:0000256" key="5">
    <source>
        <dbReference type="ARBA" id="ARBA00022737"/>
    </source>
</evidence>